<name>C7DIV7_MICA2</name>
<reference evidence="2 3" key="2">
    <citation type="journal article" date="2010" name="Proc. Natl. Acad. Sci. U.S.A.">
        <title>Enigmatic, ultrasmall, uncultivated Archaea.</title>
        <authorList>
            <person name="Baker B.J."/>
            <person name="Comolli L.R."/>
            <person name="Dick G.J."/>
            <person name="Hauser L.J."/>
            <person name="Hyatt D."/>
            <person name="Dill B.D."/>
            <person name="Land M.L."/>
            <person name="Verberkmoes N.C."/>
            <person name="Hettich R.L."/>
            <person name="Banfield J.F."/>
        </authorList>
    </citation>
    <scope>NUCLEOTIDE SEQUENCE [LARGE SCALE GENOMIC DNA]</scope>
    <source>
        <strain evidence="2">ARMAN-2</strain>
    </source>
</reference>
<sequence>MTRLAPYAMLLLLGALISMPQSYGSSTVTLSSSCSYSSTARGAGIVGFSLSNSGNGPAADILITPYSFAGDSYGIAHSYNSLPPSNTLESNFSLGGFNEPGSYGLVFLVGYTQGTTSLFASFPCLINTTSNATAGLLRIENAQLSSGKLELSLINLYSKPVNATIYIGSPPFIRTGFGSKNFTANPSAYTNLSTSISYEPIQGLTNASFSVPIMVSYSYAGTHYSSLMNFIYGTSAQQSGTSILLYIAIVIVVLLALIGLSIARMKLKKGKKQEVRQNV</sequence>
<reference evidence="2 3" key="1">
    <citation type="journal article" date="2009" name="Genome Biol.">
        <title>Community-wide analysis of microbial genome sequence signatures.</title>
        <authorList>
            <person name="Dick G.J."/>
            <person name="Andersson A.F."/>
            <person name="Baker B.J."/>
            <person name="Simmons S.L."/>
            <person name="Thomas B.C."/>
            <person name="Yelton A.P."/>
            <person name="Banfield J.F."/>
        </authorList>
    </citation>
    <scope>NUCLEOTIDE SEQUENCE [LARGE SCALE GENOMIC DNA]</scope>
    <source>
        <strain evidence="2">ARMAN-2</strain>
    </source>
</reference>
<keyword evidence="1" id="KW-0472">Membrane</keyword>
<protein>
    <submittedName>
        <fullName evidence="2">Uncharacterized protein</fullName>
    </submittedName>
</protein>
<evidence type="ECO:0000256" key="1">
    <source>
        <dbReference type="SAM" id="Phobius"/>
    </source>
</evidence>
<organism evidence="2 3">
    <name type="scientific">Candidatus Micrarchaeum acidiphilum ARMAN-2</name>
    <dbReference type="NCBI Taxonomy" id="425595"/>
    <lineage>
        <taxon>Archaea</taxon>
        <taxon>Candidatus Micrarchaeota</taxon>
        <taxon>Candidatus Micrarchaeia</taxon>
        <taxon>Candidatus Micrarchaeales</taxon>
        <taxon>Candidatus Micrarchaeaceae</taxon>
        <taxon>Candidatus Micrarchaeum</taxon>
    </lineage>
</organism>
<dbReference type="AlphaFoldDB" id="C7DIV7"/>
<evidence type="ECO:0000313" key="2">
    <source>
        <dbReference type="EMBL" id="EET89881.1"/>
    </source>
</evidence>
<feature type="transmembrane region" description="Helical" evidence="1">
    <location>
        <begin position="243"/>
        <end position="263"/>
    </location>
</feature>
<dbReference type="EMBL" id="GG697241">
    <property type="protein sequence ID" value="EET89881.1"/>
    <property type="molecule type" value="Genomic_DNA"/>
</dbReference>
<accession>C7DIV7</accession>
<keyword evidence="1" id="KW-1133">Transmembrane helix</keyword>
<dbReference type="Proteomes" id="UP000332487">
    <property type="component" value="Unassembled WGS sequence"/>
</dbReference>
<keyword evidence="3" id="KW-1185">Reference proteome</keyword>
<keyword evidence="1" id="KW-0812">Transmembrane</keyword>
<proteinExistence type="predicted"/>
<gene>
    <name evidence="2" type="ORF">UNLARM2_0995</name>
</gene>
<dbReference type="PROSITE" id="PS51257">
    <property type="entry name" value="PROKAR_LIPOPROTEIN"/>
    <property type="match status" value="1"/>
</dbReference>
<evidence type="ECO:0000313" key="3">
    <source>
        <dbReference type="Proteomes" id="UP000332487"/>
    </source>
</evidence>